<feature type="compositionally biased region" description="Basic residues" evidence="1">
    <location>
        <begin position="89"/>
        <end position="98"/>
    </location>
</feature>
<dbReference type="AlphaFoldDB" id="A0A4U6S5C9"/>
<name>A0A4U6S5C9_BRAEL</name>
<dbReference type="EMBL" id="SZZP01000004">
    <property type="protein sequence ID" value="TKV82530.1"/>
    <property type="molecule type" value="Genomic_DNA"/>
</dbReference>
<organism evidence="3 4">
    <name type="scientific">Bradyrhizobium elkanii</name>
    <dbReference type="NCBI Taxonomy" id="29448"/>
    <lineage>
        <taxon>Bacteria</taxon>
        <taxon>Pseudomonadati</taxon>
        <taxon>Pseudomonadota</taxon>
        <taxon>Alphaproteobacteria</taxon>
        <taxon>Hyphomicrobiales</taxon>
        <taxon>Nitrobacteraceae</taxon>
        <taxon>Bradyrhizobium</taxon>
    </lineage>
</organism>
<feature type="region of interest" description="Disordered" evidence="1">
    <location>
        <begin position="79"/>
        <end position="98"/>
    </location>
</feature>
<proteinExistence type="predicted"/>
<keyword evidence="2" id="KW-0732">Signal</keyword>
<accession>A0A4U6S5C9</accession>
<feature type="chain" id="PRO_5020635824" evidence="2">
    <location>
        <begin position="25"/>
        <end position="98"/>
    </location>
</feature>
<feature type="signal peptide" evidence="2">
    <location>
        <begin position="1"/>
        <end position="24"/>
    </location>
</feature>
<comment type="caution">
    <text evidence="3">The sequence shown here is derived from an EMBL/GenBank/DDBJ whole genome shotgun (WGS) entry which is preliminary data.</text>
</comment>
<gene>
    <name evidence="3" type="ORF">FDV58_08630</name>
</gene>
<protein>
    <submittedName>
        <fullName evidence="3">DUF3551 domain-containing protein</fullName>
    </submittedName>
</protein>
<evidence type="ECO:0000256" key="1">
    <source>
        <dbReference type="SAM" id="MobiDB-lite"/>
    </source>
</evidence>
<evidence type="ECO:0000256" key="2">
    <source>
        <dbReference type="SAM" id="SignalP"/>
    </source>
</evidence>
<reference evidence="3 4" key="1">
    <citation type="submission" date="2019-05" db="EMBL/GenBank/DDBJ databases">
        <title>Draft Genome of Bradyrhizobium elkanii strain SEMIA 938, Used in Commercial Inoculants for Lupinus spp. in Brazil.</title>
        <authorList>
            <person name="Hungria M."/>
            <person name="Delamuta J.R.M."/>
            <person name="Ribeiro R.A."/>
            <person name="Nogueira M.A."/>
        </authorList>
    </citation>
    <scope>NUCLEOTIDE SEQUENCE [LARGE SCALE GENOMIC DNA]</scope>
    <source>
        <strain evidence="3 4">Semia 938</strain>
    </source>
</reference>
<dbReference type="InterPro" id="IPR021937">
    <property type="entry name" value="DUF3551"/>
</dbReference>
<evidence type="ECO:0000313" key="3">
    <source>
        <dbReference type="EMBL" id="TKV82530.1"/>
    </source>
</evidence>
<sequence>MRRFLMRSLLLALLPALLALGAVAPTPAGAQKYDSTSPVCKTNYRWGGEDTDCGYTSIAQCQASASGLAAICINNPYYAGPPIDGRPRAPGRRPRPAY</sequence>
<dbReference type="Pfam" id="PF12071">
    <property type="entry name" value="DUF3551"/>
    <property type="match status" value="1"/>
</dbReference>
<dbReference type="Proteomes" id="UP000305095">
    <property type="component" value="Unassembled WGS sequence"/>
</dbReference>
<evidence type="ECO:0000313" key="4">
    <source>
        <dbReference type="Proteomes" id="UP000305095"/>
    </source>
</evidence>